<proteinExistence type="predicted"/>
<name>A0AAV4Y0G1_CAEEX</name>
<evidence type="ECO:0000313" key="1">
    <source>
        <dbReference type="EMBL" id="GIZ00827.1"/>
    </source>
</evidence>
<dbReference type="AlphaFoldDB" id="A0AAV4Y0G1"/>
<comment type="caution">
    <text evidence="1">The sequence shown here is derived from an EMBL/GenBank/DDBJ whole genome shotgun (WGS) entry which is preliminary data.</text>
</comment>
<keyword evidence="2" id="KW-1185">Reference proteome</keyword>
<reference evidence="1 2" key="1">
    <citation type="submission" date="2021-06" db="EMBL/GenBank/DDBJ databases">
        <title>Caerostris extrusa draft genome.</title>
        <authorList>
            <person name="Kono N."/>
            <person name="Arakawa K."/>
        </authorList>
    </citation>
    <scope>NUCLEOTIDE SEQUENCE [LARGE SCALE GENOMIC DNA]</scope>
</reference>
<accession>A0AAV4Y0G1</accession>
<dbReference type="Proteomes" id="UP001054945">
    <property type="component" value="Unassembled WGS sequence"/>
</dbReference>
<organism evidence="1 2">
    <name type="scientific">Caerostris extrusa</name>
    <name type="common">Bark spider</name>
    <name type="synonym">Caerostris bankana</name>
    <dbReference type="NCBI Taxonomy" id="172846"/>
    <lineage>
        <taxon>Eukaryota</taxon>
        <taxon>Metazoa</taxon>
        <taxon>Ecdysozoa</taxon>
        <taxon>Arthropoda</taxon>
        <taxon>Chelicerata</taxon>
        <taxon>Arachnida</taxon>
        <taxon>Araneae</taxon>
        <taxon>Araneomorphae</taxon>
        <taxon>Entelegynae</taxon>
        <taxon>Araneoidea</taxon>
        <taxon>Araneidae</taxon>
        <taxon>Caerostris</taxon>
    </lineage>
</organism>
<gene>
    <name evidence="1" type="ORF">CEXT_350251</name>
</gene>
<evidence type="ECO:0000313" key="2">
    <source>
        <dbReference type="Proteomes" id="UP001054945"/>
    </source>
</evidence>
<dbReference type="EMBL" id="BPLR01018589">
    <property type="protein sequence ID" value="GIZ00827.1"/>
    <property type="molecule type" value="Genomic_DNA"/>
</dbReference>
<sequence>MTFCAHGAAPAFVFTVEALSGVAVAQMRTKKNRTSPAGFSKKIARKELLLDVFLEGGHPPGTSFIPHSLFFFSSELTFGGELSQLHASLASVFRNDRFMCENNGPHVESVSSIRLFAYDINVPVSYSGTQWKEVEIKSPSFPLME</sequence>
<protein>
    <submittedName>
        <fullName evidence="1">Uncharacterized protein</fullName>
    </submittedName>
</protein>